<proteinExistence type="predicted"/>
<name>A0A914H5A0_GLORO</name>
<accession>A0A914H5A0</accession>
<comment type="subcellular location">
    <subcellularLocation>
        <location evidence="1">Nucleus</location>
    </subcellularLocation>
</comment>
<dbReference type="GO" id="GO:0004803">
    <property type="term" value="F:transposase activity"/>
    <property type="evidence" value="ECO:0007669"/>
    <property type="project" value="InterPro"/>
</dbReference>
<evidence type="ECO:0000313" key="3">
    <source>
        <dbReference type="WBParaSite" id="Gr19_v10_g13794.t1"/>
    </source>
</evidence>
<dbReference type="SUPFAM" id="SSF46689">
    <property type="entry name" value="Homeodomain-like"/>
    <property type="match status" value="1"/>
</dbReference>
<evidence type="ECO:0000256" key="1">
    <source>
        <dbReference type="ARBA" id="ARBA00004123"/>
    </source>
</evidence>
<dbReference type="WBParaSite" id="Gr19_v10_g13794.t1">
    <property type="protein sequence ID" value="Gr19_v10_g13794.t1"/>
    <property type="gene ID" value="Gr19_v10_g13794"/>
</dbReference>
<reference evidence="3" key="1">
    <citation type="submission" date="2022-11" db="UniProtKB">
        <authorList>
            <consortium name="WormBaseParasite"/>
        </authorList>
    </citation>
    <scope>IDENTIFICATION</scope>
</reference>
<organism evidence="2 3">
    <name type="scientific">Globodera rostochiensis</name>
    <name type="common">Golden nematode worm</name>
    <name type="synonym">Heterodera rostochiensis</name>
    <dbReference type="NCBI Taxonomy" id="31243"/>
    <lineage>
        <taxon>Eukaryota</taxon>
        <taxon>Metazoa</taxon>
        <taxon>Ecdysozoa</taxon>
        <taxon>Nematoda</taxon>
        <taxon>Chromadorea</taxon>
        <taxon>Rhabditida</taxon>
        <taxon>Tylenchina</taxon>
        <taxon>Tylenchomorpha</taxon>
        <taxon>Tylenchoidea</taxon>
        <taxon>Heteroderidae</taxon>
        <taxon>Heteroderinae</taxon>
        <taxon>Globodera</taxon>
    </lineage>
</organism>
<dbReference type="GO" id="GO:0005634">
    <property type="term" value="C:nucleus"/>
    <property type="evidence" value="ECO:0007669"/>
    <property type="project" value="UniProtKB-SubCell"/>
</dbReference>
<dbReference type="GO" id="GO:0003677">
    <property type="term" value="F:DNA binding"/>
    <property type="evidence" value="ECO:0007669"/>
    <property type="project" value="InterPro"/>
</dbReference>
<evidence type="ECO:0000313" key="2">
    <source>
        <dbReference type="Proteomes" id="UP000887572"/>
    </source>
</evidence>
<dbReference type="GO" id="GO:0006313">
    <property type="term" value="P:DNA transposition"/>
    <property type="evidence" value="ECO:0007669"/>
    <property type="project" value="InterPro"/>
</dbReference>
<protein>
    <submittedName>
        <fullName evidence="3">Uncharacterized protein</fullName>
    </submittedName>
</protein>
<dbReference type="Pfam" id="PF01527">
    <property type="entry name" value="HTH_Tnp_1"/>
    <property type="match status" value="1"/>
</dbReference>
<keyword evidence="2" id="KW-1185">Reference proteome</keyword>
<dbReference type="Proteomes" id="UP000887572">
    <property type="component" value="Unplaced"/>
</dbReference>
<sequence>MNKLIMMTILIRMKTRVALIKKKREFIARIDEIKRCQPGEQIKLIKDLGISEGAFNSWKKEFGLPINSNIIYSDSEKMELMEKYYKIKQRNPKLNVTDIAKKLNVSRATLYNWKKHTSEHSMPLSDDNLWAWNLAKKKRT</sequence>
<dbReference type="AlphaFoldDB" id="A0A914H5A0"/>
<dbReference type="InterPro" id="IPR009057">
    <property type="entry name" value="Homeodomain-like_sf"/>
</dbReference>
<dbReference type="Gene3D" id="1.10.10.60">
    <property type="entry name" value="Homeodomain-like"/>
    <property type="match status" value="1"/>
</dbReference>
<dbReference type="InterPro" id="IPR002514">
    <property type="entry name" value="Transposase_8"/>
</dbReference>